<dbReference type="Proteomes" id="UP000001037">
    <property type="component" value="Chromosome"/>
</dbReference>
<dbReference type="KEGG" id="pfm:Pyrfu_0436"/>
<dbReference type="InParanoid" id="G0EG59"/>
<evidence type="ECO:0000313" key="1">
    <source>
        <dbReference type="EMBL" id="AEM38307.1"/>
    </source>
</evidence>
<name>G0EG59_PYRF1</name>
<evidence type="ECO:0000313" key="2">
    <source>
        <dbReference type="Proteomes" id="UP000001037"/>
    </source>
</evidence>
<protein>
    <submittedName>
        <fullName evidence="1">Uncharacterized protein</fullName>
    </submittedName>
</protein>
<reference evidence="1 2" key="1">
    <citation type="journal article" date="2011" name="Stand. Genomic Sci.">
        <title>Complete genome sequence of the hyperthermophilic chemolithoautotroph Pyrolobus fumarii type strain (1A).</title>
        <authorList>
            <person name="Anderson I."/>
            <person name="Goker M."/>
            <person name="Nolan M."/>
            <person name="Lucas S."/>
            <person name="Hammon N."/>
            <person name="Deshpande S."/>
            <person name="Cheng J.F."/>
            <person name="Tapia R."/>
            <person name="Han C."/>
            <person name="Goodwin L."/>
            <person name="Pitluck S."/>
            <person name="Huntemann M."/>
            <person name="Liolios K."/>
            <person name="Ivanova N."/>
            <person name="Pagani I."/>
            <person name="Mavromatis K."/>
            <person name="Ovchinikova G."/>
            <person name="Pati A."/>
            <person name="Chen A."/>
            <person name="Palaniappan K."/>
            <person name="Land M."/>
            <person name="Hauser L."/>
            <person name="Brambilla E.M."/>
            <person name="Huber H."/>
            <person name="Yasawong M."/>
            <person name="Rohde M."/>
            <person name="Spring S."/>
            <person name="Abt B."/>
            <person name="Sikorski J."/>
            <person name="Wirth R."/>
            <person name="Detter J.C."/>
            <person name="Woyke T."/>
            <person name="Bristow J."/>
            <person name="Eisen J.A."/>
            <person name="Markowitz V."/>
            <person name="Hugenholtz P."/>
            <person name="Kyrpides N.C."/>
            <person name="Klenk H.P."/>
            <person name="Lapidus A."/>
        </authorList>
    </citation>
    <scope>NUCLEOTIDE SEQUENCE [LARGE SCALE GENOMIC DNA]</scope>
    <source>
        <strain evidence="2">DSM 11204 / 1A</strain>
    </source>
</reference>
<keyword evidence="2" id="KW-1185">Reference proteome</keyword>
<gene>
    <name evidence="1" type="ordered locus">Pyrfu_0436</name>
</gene>
<dbReference type="EMBL" id="CP002838">
    <property type="protein sequence ID" value="AEM38307.1"/>
    <property type="molecule type" value="Genomic_DNA"/>
</dbReference>
<dbReference type="AlphaFoldDB" id="G0EG59"/>
<accession>G0EG59</accession>
<dbReference type="STRING" id="694429.Pyrfu_0436"/>
<proteinExistence type="predicted"/>
<dbReference type="HOGENOM" id="CLU_2766256_0_0_2"/>
<sequence>MLVVKQPHEMMLELGIGKRFEVVDEAWREAEKLLQMLIEYLAKSGNTIIIGGHKSRGYGLARIQVKRVA</sequence>
<organism evidence="1 2">
    <name type="scientific">Pyrolobus fumarii (strain DSM 11204 / 1A)</name>
    <dbReference type="NCBI Taxonomy" id="694429"/>
    <lineage>
        <taxon>Archaea</taxon>
        <taxon>Thermoproteota</taxon>
        <taxon>Thermoprotei</taxon>
        <taxon>Desulfurococcales</taxon>
        <taxon>Pyrodictiaceae</taxon>
        <taxon>Pyrolobus</taxon>
    </lineage>
</organism>